<dbReference type="EMBL" id="KQ257474">
    <property type="protein sequence ID" value="KNC95867.1"/>
    <property type="molecule type" value="Genomic_DNA"/>
</dbReference>
<evidence type="ECO:0000313" key="7">
    <source>
        <dbReference type="EMBL" id="KNC95867.1"/>
    </source>
</evidence>
<dbReference type="eggNOG" id="ENOG502SBSA">
    <property type="taxonomic scope" value="Eukaryota"/>
</dbReference>
<organism evidence="7 8">
    <name type="scientific">Spizellomyces punctatus (strain DAOM BR117)</name>
    <dbReference type="NCBI Taxonomy" id="645134"/>
    <lineage>
        <taxon>Eukaryota</taxon>
        <taxon>Fungi</taxon>
        <taxon>Fungi incertae sedis</taxon>
        <taxon>Chytridiomycota</taxon>
        <taxon>Chytridiomycota incertae sedis</taxon>
        <taxon>Chytridiomycetes</taxon>
        <taxon>Spizellomycetales</taxon>
        <taxon>Spizellomycetaceae</taxon>
        <taxon>Spizellomyces</taxon>
    </lineage>
</organism>
<evidence type="ECO:0000256" key="4">
    <source>
        <dbReference type="ARBA" id="ARBA00022490"/>
    </source>
</evidence>
<dbReference type="GO" id="GO:0000408">
    <property type="term" value="C:EKC/KEOPS complex"/>
    <property type="evidence" value="ECO:0007669"/>
    <property type="project" value="TreeGrafter"/>
</dbReference>
<dbReference type="InParanoid" id="A0A0L0H3T5"/>
<dbReference type="GO" id="GO:0008033">
    <property type="term" value="P:tRNA processing"/>
    <property type="evidence" value="ECO:0007669"/>
    <property type="project" value="UniProtKB-KW"/>
</dbReference>
<dbReference type="Pfam" id="PF09341">
    <property type="entry name" value="Pcc1"/>
    <property type="match status" value="1"/>
</dbReference>
<protein>
    <recommendedName>
        <fullName evidence="9">Transcription factor Pcc1</fullName>
    </recommendedName>
</protein>
<dbReference type="AlphaFoldDB" id="A0A0L0H3T5"/>
<evidence type="ECO:0000256" key="2">
    <source>
        <dbReference type="ARBA" id="ARBA00004496"/>
    </source>
</evidence>
<comment type="subcellular location">
    <subcellularLocation>
        <location evidence="2">Cytoplasm</location>
    </subcellularLocation>
    <subcellularLocation>
        <location evidence="1">Nucleus</location>
    </subcellularLocation>
</comment>
<evidence type="ECO:0008006" key="9">
    <source>
        <dbReference type="Google" id="ProtNLM"/>
    </source>
</evidence>
<reference evidence="7 8" key="1">
    <citation type="submission" date="2009-08" db="EMBL/GenBank/DDBJ databases">
        <title>The Genome Sequence of Spizellomyces punctatus strain DAOM BR117.</title>
        <authorList>
            <consortium name="The Broad Institute Genome Sequencing Platform"/>
            <person name="Russ C."/>
            <person name="Cuomo C."/>
            <person name="Shea T."/>
            <person name="Young S.K."/>
            <person name="Zeng Q."/>
            <person name="Koehrsen M."/>
            <person name="Haas B."/>
            <person name="Borodovsky M."/>
            <person name="Guigo R."/>
            <person name="Alvarado L."/>
            <person name="Berlin A."/>
            <person name="Bochicchio J."/>
            <person name="Borenstein D."/>
            <person name="Chapman S."/>
            <person name="Chen Z."/>
            <person name="Engels R."/>
            <person name="Freedman E."/>
            <person name="Gellesch M."/>
            <person name="Goldberg J."/>
            <person name="Griggs A."/>
            <person name="Gujja S."/>
            <person name="Heiman D."/>
            <person name="Hepburn T."/>
            <person name="Howarth C."/>
            <person name="Jen D."/>
            <person name="Larson L."/>
            <person name="Lewis B."/>
            <person name="Mehta T."/>
            <person name="Park D."/>
            <person name="Pearson M."/>
            <person name="Roberts A."/>
            <person name="Saif S."/>
            <person name="Shenoy N."/>
            <person name="Sisk P."/>
            <person name="Stolte C."/>
            <person name="Sykes S."/>
            <person name="Thomson T."/>
            <person name="Walk T."/>
            <person name="White J."/>
            <person name="Yandava C."/>
            <person name="Burger G."/>
            <person name="Gray M.W."/>
            <person name="Holland P.W.H."/>
            <person name="King N."/>
            <person name="Lang F.B.F."/>
            <person name="Roger A.J."/>
            <person name="Ruiz-Trillo I."/>
            <person name="Lander E."/>
            <person name="Nusbaum C."/>
        </authorList>
    </citation>
    <scope>NUCLEOTIDE SEQUENCE [LARGE SCALE GENOMIC DNA]</scope>
    <source>
        <strain evidence="7 8">DAOM BR117</strain>
    </source>
</reference>
<dbReference type="PANTHER" id="PTHR31283:SF5">
    <property type="entry name" value="EKC_KEOPS COMPLEX SUBUNIT LAGE3"/>
    <property type="match status" value="1"/>
</dbReference>
<evidence type="ECO:0000313" key="8">
    <source>
        <dbReference type="Proteomes" id="UP000053201"/>
    </source>
</evidence>
<dbReference type="RefSeq" id="XP_016603907.1">
    <property type="nucleotide sequence ID" value="XM_016756885.1"/>
</dbReference>
<dbReference type="VEuPathDB" id="FungiDB:SPPG_08731"/>
<dbReference type="GeneID" id="27691873"/>
<dbReference type="GO" id="GO:0005737">
    <property type="term" value="C:cytoplasm"/>
    <property type="evidence" value="ECO:0007669"/>
    <property type="project" value="UniProtKB-SubCell"/>
</dbReference>
<comment type="similarity">
    <text evidence="3">Belongs to the CTAG/PCC1 family.</text>
</comment>
<dbReference type="FunFam" id="3.30.310.50:FF:000005">
    <property type="entry name" value="L antigen family member 3"/>
    <property type="match status" value="1"/>
</dbReference>
<evidence type="ECO:0000256" key="1">
    <source>
        <dbReference type="ARBA" id="ARBA00004123"/>
    </source>
</evidence>
<accession>A0A0L0H3T5</accession>
<keyword evidence="4" id="KW-0963">Cytoplasm</keyword>
<dbReference type="OMA" id="HAKIAYR"/>
<dbReference type="InterPro" id="IPR015419">
    <property type="entry name" value="CTAG/Pcc1"/>
</dbReference>
<name>A0A0L0H3T5_SPIPD</name>
<dbReference type="OrthoDB" id="10025739at2759"/>
<keyword evidence="6" id="KW-0539">Nucleus</keyword>
<dbReference type="Proteomes" id="UP000053201">
    <property type="component" value="Unassembled WGS sequence"/>
</dbReference>
<keyword evidence="8" id="KW-1185">Reference proteome</keyword>
<dbReference type="Gene3D" id="3.30.310.50">
    <property type="entry name" value="Alpha-D-phosphohexomutase, C-terminal domain"/>
    <property type="match status" value="1"/>
</dbReference>
<evidence type="ECO:0000256" key="6">
    <source>
        <dbReference type="ARBA" id="ARBA00023242"/>
    </source>
</evidence>
<sequence length="88" mass="9551">MSTLAHTVTINIPFPDTRLATIAQQVLSVDKELKAAECQKEMNVEGTSLVVTIRGVSVRVVRTAVSSFLDFAGLVVNTMEAFGEDEPR</sequence>
<dbReference type="GO" id="GO:0005634">
    <property type="term" value="C:nucleus"/>
    <property type="evidence" value="ECO:0007669"/>
    <property type="project" value="UniProtKB-SubCell"/>
</dbReference>
<dbReference type="GO" id="GO:0070525">
    <property type="term" value="P:tRNA threonylcarbamoyladenosine metabolic process"/>
    <property type="evidence" value="ECO:0007669"/>
    <property type="project" value="TreeGrafter"/>
</dbReference>
<gene>
    <name evidence="7" type="ORF">SPPG_08731</name>
</gene>
<dbReference type="FunCoup" id="A0A0L0H3T5">
    <property type="interactions" value="6"/>
</dbReference>
<evidence type="ECO:0000256" key="5">
    <source>
        <dbReference type="ARBA" id="ARBA00022694"/>
    </source>
</evidence>
<dbReference type="PANTHER" id="PTHR31283">
    <property type="entry name" value="EKC/KEOPS COMPLEX SUBUNIT PCC1 FAMILY MEMBER"/>
    <property type="match status" value="1"/>
</dbReference>
<evidence type="ECO:0000256" key="3">
    <source>
        <dbReference type="ARBA" id="ARBA00007073"/>
    </source>
</evidence>
<proteinExistence type="inferred from homology"/>
<keyword evidence="5" id="KW-0819">tRNA processing</keyword>